<name>A0ABD3NJ09_9STRA</name>
<dbReference type="AlphaFoldDB" id="A0ABD3NJ09"/>
<dbReference type="Proteomes" id="UP001530315">
    <property type="component" value="Unassembled WGS sequence"/>
</dbReference>
<accession>A0ABD3NJ09</accession>
<dbReference type="EMBL" id="JALLAZ020001386">
    <property type="protein sequence ID" value="KAL3775862.1"/>
    <property type="molecule type" value="Genomic_DNA"/>
</dbReference>
<proteinExistence type="predicted"/>
<comment type="caution">
    <text evidence="2">The sequence shown here is derived from an EMBL/GenBank/DDBJ whole genome shotgun (WGS) entry which is preliminary data.</text>
</comment>
<reference evidence="2 3" key="1">
    <citation type="submission" date="2024-10" db="EMBL/GenBank/DDBJ databases">
        <title>Updated reference genomes for cyclostephanoid diatoms.</title>
        <authorList>
            <person name="Roberts W.R."/>
            <person name="Alverson A.J."/>
        </authorList>
    </citation>
    <scope>NUCLEOTIDE SEQUENCE [LARGE SCALE GENOMIC DNA]</scope>
    <source>
        <strain evidence="2 3">AJA276-08</strain>
    </source>
</reference>
<evidence type="ECO:0000313" key="3">
    <source>
        <dbReference type="Proteomes" id="UP001530315"/>
    </source>
</evidence>
<evidence type="ECO:0000256" key="1">
    <source>
        <dbReference type="SAM" id="SignalP"/>
    </source>
</evidence>
<gene>
    <name evidence="2" type="ORF">ACHAW5_010156</name>
</gene>
<feature type="signal peptide" evidence="1">
    <location>
        <begin position="1"/>
        <end position="18"/>
    </location>
</feature>
<keyword evidence="3" id="KW-1185">Reference proteome</keyword>
<feature type="chain" id="PRO_5044885370" evidence="1">
    <location>
        <begin position="19"/>
        <end position="561"/>
    </location>
</feature>
<organism evidence="2 3">
    <name type="scientific">Stephanodiscus triporus</name>
    <dbReference type="NCBI Taxonomy" id="2934178"/>
    <lineage>
        <taxon>Eukaryota</taxon>
        <taxon>Sar</taxon>
        <taxon>Stramenopiles</taxon>
        <taxon>Ochrophyta</taxon>
        <taxon>Bacillariophyta</taxon>
        <taxon>Coscinodiscophyceae</taxon>
        <taxon>Thalassiosirophycidae</taxon>
        <taxon>Stephanodiscales</taxon>
        <taxon>Stephanodiscaceae</taxon>
        <taxon>Stephanodiscus</taxon>
    </lineage>
</organism>
<sequence length="561" mass="60571">MKFVYYTLLSAWAAAAASEQPGRSSFTFNFEDGLQRDLKKTIVSCDPKTEETCYDETYTTAVSCALISDGGCPCPEGQERCGADLANGCVGWCTDLCCDWTNEYACYGDINFKACATYGDGCPCPEGQSECYLGFCSNACCDMSTEEYCYGPDNTSFCAPFADGGCPCPDGQERCGAETQSSGWCAVECCDSYTEETCFEYDDGYSKPYTNQYCAAIVDGGCPCPGDQVKCDTDLSANYAGWCADVCCDYNTEETCYNPPSCALIADGGCPCPAGQERCGADLANNNTGWCADDCCDLNTEEICYNYTGCISNQYCAAISDGGCPCPDGTERCGADLENNVVGWCDVICCDAATQETCYEYYDNGTYNGYCAAIADGGCPCPDGTERCGADLENNVVGWCDVICCDMATQETCYDWESGTYNGYCAAIADGGCPCPDGTERCGADLENNDVGWCDVICCNATTEETCYDWASGNYTPYCAAITNGGCPKSSGAVSYLHYLEAKYDELPAIIGDNDLGRDMFHKKFALKQKIEALRHSTKLYVMPAELLMSKNPEQYIREKK</sequence>
<evidence type="ECO:0000313" key="2">
    <source>
        <dbReference type="EMBL" id="KAL3775862.1"/>
    </source>
</evidence>
<protein>
    <submittedName>
        <fullName evidence="2">Uncharacterized protein</fullName>
    </submittedName>
</protein>
<keyword evidence="1" id="KW-0732">Signal</keyword>